<dbReference type="EMBL" id="BTSX01000004">
    <property type="protein sequence ID" value="GMS94777.1"/>
    <property type="molecule type" value="Genomic_DNA"/>
</dbReference>
<organism evidence="2 3">
    <name type="scientific">Pristionchus entomophagus</name>
    <dbReference type="NCBI Taxonomy" id="358040"/>
    <lineage>
        <taxon>Eukaryota</taxon>
        <taxon>Metazoa</taxon>
        <taxon>Ecdysozoa</taxon>
        <taxon>Nematoda</taxon>
        <taxon>Chromadorea</taxon>
        <taxon>Rhabditida</taxon>
        <taxon>Rhabditina</taxon>
        <taxon>Diplogasteromorpha</taxon>
        <taxon>Diplogasteroidea</taxon>
        <taxon>Neodiplogasteridae</taxon>
        <taxon>Pristionchus</taxon>
    </lineage>
</organism>
<keyword evidence="1" id="KW-0812">Transmembrane</keyword>
<proteinExistence type="predicted"/>
<keyword evidence="1" id="KW-1133">Transmembrane helix</keyword>
<dbReference type="PANTHER" id="PTHR23021:SF11">
    <property type="entry name" value="SERPENTINE RECEPTOR, CLASS T"/>
    <property type="match status" value="1"/>
</dbReference>
<sequence length="116" mass="13253">LTMDFRFLTVRLAAPEYNCSAHSPEEWKRLYGERQFALGIWSVTVSCLSWIMLILALVDALFVASESETRELVVFWLWFFGILCGRILFGIQMLIGAVFCSHKTFILVTGLGCYCN</sequence>
<dbReference type="PANTHER" id="PTHR23021">
    <property type="entry name" value="SERPENTINE RECEPTOR, CLASS T"/>
    <property type="match status" value="1"/>
</dbReference>
<accession>A0AAV5TKM9</accession>
<keyword evidence="3" id="KW-1185">Reference proteome</keyword>
<feature type="non-terminal residue" evidence="2">
    <location>
        <position position="116"/>
    </location>
</feature>
<keyword evidence="1" id="KW-0472">Membrane</keyword>
<dbReference type="AlphaFoldDB" id="A0AAV5TKM9"/>
<gene>
    <name evidence="2" type="ORF">PENTCL1PPCAC_16952</name>
</gene>
<protein>
    <recommendedName>
        <fullName evidence="4">G protein-coupled receptor</fullName>
    </recommendedName>
</protein>
<evidence type="ECO:0000313" key="3">
    <source>
        <dbReference type="Proteomes" id="UP001432027"/>
    </source>
</evidence>
<evidence type="ECO:0000256" key="1">
    <source>
        <dbReference type="SAM" id="Phobius"/>
    </source>
</evidence>
<dbReference type="Proteomes" id="UP001432027">
    <property type="component" value="Unassembled WGS sequence"/>
</dbReference>
<evidence type="ECO:0000313" key="2">
    <source>
        <dbReference type="EMBL" id="GMS94777.1"/>
    </source>
</evidence>
<evidence type="ECO:0008006" key="4">
    <source>
        <dbReference type="Google" id="ProtNLM"/>
    </source>
</evidence>
<feature type="non-terminal residue" evidence="2">
    <location>
        <position position="1"/>
    </location>
</feature>
<feature type="transmembrane region" description="Helical" evidence="1">
    <location>
        <begin position="75"/>
        <end position="99"/>
    </location>
</feature>
<dbReference type="Pfam" id="PF10321">
    <property type="entry name" value="7TM_GPCR_Srt"/>
    <property type="match status" value="1"/>
</dbReference>
<reference evidence="2" key="1">
    <citation type="submission" date="2023-10" db="EMBL/GenBank/DDBJ databases">
        <title>Genome assembly of Pristionchus species.</title>
        <authorList>
            <person name="Yoshida K."/>
            <person name="Sommer R.J."/>
        </authorList>
    </citation>
    <scope>NUCLEOTIDE SEQUENCE</scope>
    <source>
        <strain evidence="2">RS0144</strain>
    </source>
</reference>
<feature type="transmembrane region" description="Helical" evidence="1">
    <location>
        <begin position="36"/>
        <end position="63"/>
    </location>
</feature>
<dbReference type="InterPro" id="IPR019425">
    <property type="entry name" value="7TM_GPCR_serpentine_rcpt_Srt"/>
</dbReference>
<comment type="caution">
    <text evidence="2">The sequence shown here is derived from an EMBL/GenBank/DDBJ whole genome shotgun (WGS) entry which is preliminary data.</text>
</comment>
<name>A0AAV5TKM9_9BILA</name>